<evidence type="ECO:0000313" key="2">
    <source>
        <dbReference type="Proteomes" id="UP000094844"/>
    </source>
</evidence>
<dbReference type="EMBL" id="FMIQ01000041">
    <property type="protein sequence ID" value="SCM52738.1"/>
    <property type="molecule type" value="Genomic_DNA"/>
</dbReference>
<name>A0A1C6Z129_HAFAL</name>
<gene>
    <name evidence="1" type="ORF">BN1044_02222</name>
</gene>
<dbReference type="OrthoDB" id="6457685at2"/>
<organism evidence="1 2">
    <name type="scientific">Hafnia alvei</name>
    <dbReference type="NCBI Taxonomy" id="569"/>
    <lineage>
        <taxon>Bacteria</taxon>
        <taxon>Pseudomonadati</taxon>
        <taxon>Pseudomonadota</taxon>
        <taxon>Gammaproteobacteria</taxon>
        <taxon>Enterobacterales</taxon>
        <taxon>Hafniaceae</taxon>
        <taxon>Hafnia</taxon>
    </lineage>
</organism>
<proteinExistence type="predicted"/>
<accession>A0A1C6Z129</accession>
<dbReference type="Proteomes" id="UP000094844">
    <property type="component" value="Unassembled WGS sequence"/>
</dbReference>
<protein>
    <submittedName>
        <fullName evidence="1">Uncharacterized protein</fullName>
    </submittedName>
</protein>
<evidence type="ECO:0000313" key="1">
    <source>
        <dbReference type="EMBL" id="SCM52738.1"/>
    </source>
</evidence>
<dbReference type="RefSeq" id="WP_072308716.1">
    <property type="nucleotide sequence ID" value="NZ_FMIQ01000041.1"/>
</dbReference>
<reference evidence="1 2" key="1">
    <citation type="submission" date="2016-09" db="EMBL/GenBank/DDBJ databases">
        <authorList>
            <person name="Capua I."/>
            <person name="De Benedictis P."/>
            <person name="Joannis T."/>
            <person name="Lombin L.H."/>
            <person name="Cattoli G."/>
        </authorList>
    </citation>
    <scope>NUCLEOTIDE SEQUENCE [LARGE SCALE GENOMIC DNA]</scope>
    <source>
        <strain evidence="1 2">GB001</strain>
    </source>
</reference>
<dbReference type="AlphaFoldDB" id="A0A1C6Z129"/>
<sequence length="144" mass="16009">MLQVIGAGVRGGNNIPRSIHVGYGHWSAGKVYCPDGQFVMYVRVPVLGSNDQPIDHHIEDSVGFTVEFPEVPCDSAGNNLMDHYTIRQITNYNSPNGIYSVQIAIFCKKEPTHRINLNTGDVINNDSDDQYIGSMPISYILIKR</sequence>